<name>A0A9P0G097_BEMTA</name>
<feature type="signal peptide" evidence="2">
    <location>
        <begin position="1"/>
        <end position="23"/>
    </location>
</feature>
<evidence type="ECO:0000313" key="3">
    <source>
        <dbReference type="EMBL" id="CAH0768584.1"/>
    </source>
</evidence>
<dbReference type="EMBL" id="OU963864">
    <property type="protein sequence ID" value="CAH0768584.1"/>
    <property type="molecule type" value="Genomic_DNA"/>
</dbReference>
<dbReference type="Proteomes" id="UP001152759">
    <property type="component" value="Chromosome 3"/>
</dbReference>
<keyword evidence="2" id="KW-0732">Signal</keyword>
<evidence type="ECO:0000256" key="2">
    <source>
        <dbReference type="SAM" id="SignalP"/>
    </source>
</evidence>
<accession>A0A9P0G097</accession>
<reference evidence="3" key="1">
    <citation type="submission" date="2021-12" db="EMBL/GenBank/DDBJ databases">
        <authorList>
            <person name="King R."/>
        </authorList>
    </citation>
    <scope>NUCLEOTIDE SEQUENCE</scope>
</reference>
<keyword evidence="4" id="KW-1185">Reference proteome</keyword>
<dbReference type="KEGG" id="btab:109031172"/>
<protein>
    <submittedName>
        <fullName evidence="3">Uncharacterized protein</fullName>
    </submittedName>
</protein>
<organism evidence="3 4">
    <name type="scientific">Bemisia tabaci</name>
    <name type="common">Sweetpotato whitefly</name>
    <name type="synonym">Aleurodes tabaci</name>
    <dbReference type="NCBI Taxonomy" id="7038"/>
    <lineage>
        <taxon>Eukaryota</taxon>
        <taxon>Metazoa</taxon>
        <taxon>Ecdysozoa</taxon>
        <taxon>Arthropoda</taxon>
        <taxon>Hexapoda</taxon>
        <taxon>Insecta</taxon>
        <taxon>Pterygota</taxon>
        <taxon>Neoptera</taxon>
        <taxon>Paraneoptera</taxon>
        <taxon>Hemiptera</taxon>
        <taxon>Sternorrhyncha</taxon>
        <taxon>Aleyrodoidea</taxon>
        <taxon>Aleyrodidae</taxon>
        <taxon>Aleyrodinae</taxon>
        <taxon>Bemisia</taxon>
    </lineage>
</organism>
<dbReference type="AlphaFoldDB" id="A0A9P0G097"/>
<feature type="compositionally biased region" description="Basic and acidic residues" evidence="1">
    <location>
        <begin position="30"/>
        <end position="46"/>
    </location>
</feature>
<sequence>MKLIKVLISVLLFCAAVIYPCESRDATADFQDDAHSHSPTNHERQSRAPGLAHPQRYSSSYRMRRVDAPSDTNSSHLTVVHDVRSILERSRVLGAQLGDWLENTGFLPVTINIPDVLAGLYSWFPNNAAGSTPRKLIKMLSKMYKEITTNSDLKDELKVISEHASEFESGFKTFWDAIDFSEEFEAIVKYISK</sequence>
<proteinExistence type="predicted"/>
<feature type="region of interest" description="Disordered" evidence="1">
    <location>
        <begin position="30"/>
        <end position="54"/>
    </location>
</feature>
<feature type="chain" id="PRO_5040411269" evidence="2">
    <location>
        <begin position="24"/>
        <end position="193"/>
    </location>
</feature>
<evidence type="ECO:0000256" key="1">
    <source>
        <dbReference type="SAM" id="MobiDB-lite"/>
    </source>
</evidence>
<evidence type="ECO:0000313" key="4">
    <source>
        <dbReference type="Proteomes" id="UP001152759"/>
    </source>
</evidence>
<gene>
    <name evidence="3" type="ORF">BEMITA_LOCUS5688</name>
</gene>